<evidence type="ECO:0000313" key="1">
    <source>
        <dbReference type="EMBL" id="CAH2235613.1"/>
    </source>
</evidence>
<name>A0A8S4RIS3_9NEOP</name>
<sequence>MFMSSKAAIEISAISQSNLTPPIAPNGMIKLRAATTKNIMAITMPPMTTGSKVTIDSEEKNEEVSIDDDEKWFKHFSTVLSNEEGQEKYRYEVNGRYEYKHANKYDSKNVVGAIAQKIAKDVKESIKDNTLEYIGIKESRKKGKIKPALRIMLGDPTKSINVVDVLNSDICRKYGVDGITLLLPSKSKCETRGIRCRVDENGTRIYEVANGSYYMTLNWYAEGEECEMKIIISDNGAVEFIESNGVTWEQLAANKEVKVGRQYEAKPLYEALSYLKREGSEVIKGFYPSTSVESIQITTGVNKQAALSKL</sequence>
<gene>
    <name evidence="1" type="primary">jg18315</name>
    <name evidence="1" type="ORF">PAEG_LOCUS13238</name>
</gene>
<protein>
    <submittedName>
        <fullName evidence="1">Jg18315 protein</fullName>
    </submittedName>
</protein>
<dbReference type="Proteomes" id="UP000838756">
    <property type="component" value="Unassembled WGS sequence"/>
</dbReference>
<proteinExistence type="predicted"/>
<accession>A0A8S4RIS3</accession>
<dbReference type="EMBL" id="CAKXAJ010025143">
    <property type="protein sequence ID" value="CAH2235613.1"/>
    <property type="molecule type" value="Genomic_DNA"/>
</dbReference>
<dbReference type="OrthoDB" id="8178618at2759"/>
<organism evidence="1 2">
    <name type="scientific">Pararge aegeria aegeria</name>
    <dbReference type="NCBI Taxonomy" id="348720"/>
    <lineage>
        <taxon>Eukaryota</taxon>
        <taxon>Metazoa</taxon>
        <taxon>Ecdysozoa</taxon>
        <taxon>Arthropoda</taxon>
        <taxon>Hexapoda</taxon>
        <taxon>Insecta</taxon>
        <taxon>Pterygota</taxon>
        <taxon>Neoptera</taxon>
        <taxon>Endopterygota</taxon>
        <taxon>Lepidoptera</taxon>
        <taxon>Glossata</taxon>
        <taxon>Ditrysia</taxon>
        <taxon>Papilionoidea</taxon>
        <taxon>Nymphalidae</taxon>
        <taxon>Satyrinae</taxon>
        <taxon>Satyrini</taxon>
        <taxon>Parargina</taxon>
        <taxon>Pararge</taxon>
    </lineage>
</organism>
<comment type="caution">
    <text evidence="1">The sequence shown here is derived from an EMBL/GenBank/DDBJ whole genome shotgun (WGS) entry which is preliminary data.</text>
</comment>
<reference evidence="1" key="1">
    <citation type="submission" date="2022-03" db="EMBL/GenBank/DDBJ databases">
        <authorList>
            <person name="Lindestad O."/>
        </authorList>
    </citation>
    <scope>NUCLEOTIDE SEQUENCE</scope>
</reference>
<evidence type="ECO:0000313" key="2">
    <source>
        <dbReference type="Proteomes" id="UP000838756"/>
    </source>
</evidence>
<dbReference type="AlphaFoldDB" id="A0A8S4RIS3"/>
<keyword evidence="2" id="KW-1185">Reference proteome</keyword>